<dbReference type="Pfam" id="PF02518">
    <property type="entry name" value="HATPase_c"/>
    <property type="match status" value="1"/>
</dbReference>
<gene>
    <name evidence="12" type="ORF">GM415_00390</name>
</gene>
<dbReference type="SUPFAM" id="SSF55874">
    <property type="entry name" value="ATPase domain of HSP90 chaperone/DNA topoisomerase II/histidine kinase"/>
    <property type="match status" value="1"/>
</dbReference>
<dbReference type="InterPro" id="IPR000700">
    <property type="entry name" value="PAS-assoc_C"/>
</dbReference>
<protein>
    <recommendedName>
        <fullName evidence="2">histidine kinase</fullName>
        <ecNumber evidence="2">2.7.13.3</ecNumber>
    </recommendedName>
</protein>
<dbReference type="SMART" id="SM00387">
    <property type="entry name" value="HATPase_c"/>
    <property type="match status" value="1"/>
</dbReference>
<dbReference type="PANTHER" id="PTHR43065:SF46">
    <property type="entry name" value="C4-DICARBOXYLATE TRANSPORT SENSOR PROTEIN DCTB"/>
    <property type="match status" value="1"/>
</dbReference>
<dbReference type="InterPro" id="IPR000014">
    <property type="entry name" value="PAS"/>
</dbReference>
<dbReference type="InterPro" id="IPR004358">
    <property type="entry name" value="Sig_transdc_His_kin-like_C"/>
</dbReference>
<accession>A0A6I6JC04</accession>
<reference evidence="12 13" key="1">
    <citation type="submission" date="2019-11" db="EMBL/GenBank/DDBJ databases">
        <authorList>
            <person name="Zheng R.K."/>
            <person name="Sun C.M."/>
        </authorList>
    </citation>
    <scope>NUCLEOTIDE SEQUENCE [LARGE SCALE GENOMIC DNA]</scope>
    <source>
        <strain evidence="12 13">SRB007</strain>
    </source>
</reference>
<evidence type="ECO:0000259" key="11">
    <source>
        <dbReference type="PROSITE" id="PS50113"/>
    </source>
</evidence>
<dbReference type="AlphaFoldDB" id="A0A6I6JC04"/>
<dbReference type="InterPro" id="IPR001610">
    <property type="entry name" value="PAC"/>
</dbReference>
<keyword evidence="4" id="KW-0808">Transferase</keyword>
<feature type="domain" description="PAC" evidence="11">
    <location>
        <begin position="417"/>
        <end position="469"/>
    </location>
</feature>
<dbReference type="SUPFAM" id="SSF55785">
    <property type="entry name" value="PYP-like sensor domain (PAS domain)"/>
    <property type="match status" value="3"/>
</dbReference>
<dbReference type="PRINTS" id="PR00344">
    <property type="entry name" value="BCTRLSENSOR"/>
</dbReference>
<dbReference type="SMART" id="SM00086">
    <property type="entry name" value="PAC"/>
    <property type="match status" value="3"/>
</dbReference>
<dbReference type="InterPro" id="IPR013767">
    <property type="entry name" value="PAS_fold"/>
</dbReference>
<feature type="domain" description="PAS" evidence="10">
    <location>
        <begin position="466"/>
        <end position="511"/>
    </location>
</feature>
<dbReference type="SUPFAM" id="SSF47384">
    <property type="entry name" value="Homodimeric domain of signal transducing histidine kinase"/>
    <property type="match status" value="1"/>
</dbReference>
<dbReference type="NCBIfam" id="TIGR00229">
    <property type="entry name" value="sensory_box"/>
    <property type="match status" value="3"/>
</dbReference>
<dbReference type="PROSITE" id="PS50113">
    <property type="entry name" value="PAC"/>
    <property type="match status" value="2"/>
</dbReference>
<dbReference type="InterPro" id="IPR036890">
    <property type="entry name" value="HATPase_C_sf"/>
</dbReference>
<proteinExistence type="predicted"/>
<evidence type="ECO:0000259" key="9">
    <source>
        <dbReference type="PROSITE" id="PS50109"/>
    </source>
</evidence>
<dbReference type="PROSITE" id="PS50109">
    <property type="entry name" value="HIS_KIN"/>
    <property type="match status" value="1"/>
</dbReference>
<dbReference type="SMART" id="SM00091">
    <property type="entry name" value="PAS"/>
    <property type="match status" value="3"/>
</dbReference>
<dbReference type="InterPro" id="IPR035965">
    <property type="entry name" value="PAS-like_dom_sf"/>
</dbReference>
<dbReference type="Gene3D" id="3.30.565.10">
    <property type="entry name" value="Histidine kinase-like ATPase, C-terminal domain"/>
    <property type="match status" value="1"/>
</dbReference>
<dbReference type="InterPro" id="IPR003661">
    <property type="entry name" value="HisK_dim/P_dom"/>
</dbReference>
<evidence type="ECO:0000256" key="8">
    <source>
        <dbReference type="ARBA" id="ARBA00023012"/>
    </source>
</evidence>
<dbReference type="CDD" id="cd00130">
    <property type="entry name" value="PAS"/>
    <property type="match status" value="3"/>
</dbReference>
<evidence type="ECO:0000313" key="13">
    <source>
        <dbReference type="Proteomes" id="UP000428328"/>
    </source>
</evidence>
<dbReference type="Gene3D" id="1.10.287.130">
    <property type="match status" value="1"/>
</dbReference>
<dbReference type="PROSITE" id="PS50112">
    <property type="entry name" value="PAS"/>
    <property type="match status" value="3"/>
</dbReference>
<dbReference type="InterPro" id="IPR005467">
    <property type="entry name" value="His_kinase_dom"/>
</dbReference>
<keyword evidence="5" id="KW-0547">Nucleotide-binding</keyword>
<dbReference type="KEGG" id="psel:GM415_00390"/>
<keyword evidence="6" id="KW-0418">Kinase</keyword>
<feature type="domain" description="PAS" evidence="10">
    <location>
        <begin position="345"/>
        <end position="406"/>
    </location>
</feature>
<comment type="catalytic activity">
    <reaction evidence="1">
        <text>ATP + protein L-histidine = ADP + protein N-phospho-L-histidine.</text>
        <dbReference type="EC" id="2.7.13.3"/>
    </reaction>
</comment>
<dbReference type="EC" id="2.7.13.3" evidence="2"/>
<dbReference type="InterPro" id="IPR003594">
    <property type="entry name" value="HATPase_dom"/>
</dbReference>
<evidence type="ECO:0000313" key="12">
    <source>
        <dbReference type="EMBL" id="QGY38659.1"/>
    </source>
</evidence>
<dbReference type="CDD" id="cd00082">
    <property type="entry name" value="HisKA"/>
    <property type="match status" value="1"/>
</dbReference>
<dbReference type="InterPro" id="IPR013656">
    <property type="entry name" value="PAS_4"/>
</dbReference>
<dbReference type="Pfam" id="PF08448">
    <property type="entry name" value="PAS_4"/>
    <property type="match status" value="1"/>
</dbReference>
<keyword evidence="7" id="KW-0067">ATP-binding</keyword>
<sequence length="873" mass="97072">MIARKKRFVILASLMVLLVGAMAAFSTRLLYNTALNEQEKRLSELVQSQAALVSEMGWLALQLQISGGPKVSQHVILHHLSHSHKQFMLGSDSGEFVVAERRGDGIRMLLMDDHGTDENHWSPAIPLDSPLTEPAKLALEGKTGTIVARDYKGNTVLAAYSPLKLGTAPLGLVAKIDIDEIRTPFIEANFKIMAMGITLTVICLMIFFKISEPIIRDMQISERKYRDLVEGLNVIIIRVNRRGVITFANGFAESLFGHDDDSVTGKRFSSFIMELPDALSLEELVERVGEKHFGTEVPVSKADGNIGWVSWTTKPIYEQGELIELLCIGNDVTRTHLVNESQKEIEERFRGIAKASPVGIVITDPTGNLTYANERMHTLTKTSATDLVGRGWFERIHPEDKPELQQQWFGTRPGNRGRREFRLISKDGDALWVLGQIVALTNSKDEIYGDIITFTDITPTKEAELAQRRLTAAINQAAEMIIITDLDARITYVNPAFEETTGHSRLSVLGKKTNILKSGEQDEAFYRDLWDTIGHGKIWKGRFINKHKNGRRYTQESTIAPIRDDSGKNIGYVSVSRDISDQLVVEAQLRQSQKLESIGELAAGIAHEINTPTQYVTSNLQFLEEAFITYANMLEGARAFLEKLKSKEYDCVDDVLRRAVSDVLDDKELEYLSEDVPNALTESAEGLKRITNIVQSVKQLAHPGEVRKSFHDLNTIVRDAATVSTNEWKYMADVVYELDESMPRINCLKGEIGQVVLNLIVNGAHAIDAARKAPEDRGTITLKTYEDEGYAVLEVSDTGTGIPKEIVGKIFDPFFTTKEVGKGTGQGLAITYNAIVNMHQGKVDVVTQEGKGSTFIVKLPLEADGTEEPEDEA</sequence>
<evidence type="ECO:0000256" key="7">
    <source>
        <dbReference type="ARBA" id="ARBA00022840"/>
    </source>
</evidence>
<keyword evidence="8" id="KW-0902">Two-component regulatory system</keyword>
<evidence type="ECO:0000256" key="3">
    <source>
        <dbReference type="ARBA" id="ARBA00022553"/>
    </source>
</evidence>
<feature type="domain" description="PAC" evidence="11">
    <location>
        <begin position="537"/>
        <end position="591"/>
    </location>
</feature>
<evidence type="ECO:0000256" key="4">
    <source>
        <dbReference type="ARBA" id="ARBA00022679"/>
    </source>
</evidence>
<evidence type="ECO:0000256" key="6">
    <source>
        <dbReference type="ARBA" id="ARBA00022777"/>
    </source>
</evidence>
<evidence type="ECO:0000256" key="1">
    <source>
        <dbReference type="ARBA" id="ARBA00000085"/>
    </source>
</evidence>
<dbReference type="InterPro" id="IPR036097">
    <property type="entry name" value="HisK_dim/P_sf"/>
</dbReference>
<dbReference type="GO" id="GO:0000155">
    <property type="term" value="F:phosphorelay sensor kinase activity"/>
    <property type="evidence" value="ECO:0007669"/>
    <property type="project" value="InterPro"/>
</dbReference>
<keyword evidence="13" id="KW-1185">Reference proteome</keyword>
<dbReference type="GO" id="GO:0005524">
    <property type="term" value="F:ATP binding"/>
    <property type="evidence" value="ECO:0007669"/>
    <property type="project" value="UniProtKB-KW"/>
</dbReference>
<feature type="domain" description="PAS" evidence="10">
    <location>
        <begin position="221"/>
        <end position="292"/>
    </location>
</feature>
<name>A0A6I6JC04_9BACT</name>
<keyword evidence="3" id="KW-0597">Phosphoprotein</keyword>
<dbReference type="RefSeq" id="WP_158945677.1">
    <property type="nucleotide sequence ID" value="NZ_CP046400.1"/>
</dbReference>
<evidence type="ECO:0000256" key="2">
    <source>
        <dbReference type="ARBA" id="ARBA00012438"/>
    </source>
</evidence>
<organism evidence="12 13">
    <name type="scientific">Pseudodesulfovibrio cashew</name>
    <dbReference type="NCBI Taxonomy" id="2678688"/>
    <lineage>
        <taxon>Bacteria</taxon>
        <taxon>Pseudomonadati</taxon>
        <taxon>Thermodesulfobacteriota</taxon>
        <taxon>Desulfovibrionia</taxon>
        <taxon>Desulfovibrionales</taxon>
        <taxon>Desulfovibrionaceae</taxon>
    </lineage>
</organism>
<feature type="domain" description="Histidine kinase" evidence="9">
    <location>
        <begin position="604"/>
        <end position="863"/>
    </location>
</feature>
<dbReference type="GO" id="GO:0006355">
    <property type="term" value="P:regulation of DNA-templated transcription"/>
    <property type="evidence" value="ECO:0007669"/>
    <property type="project" value="InterPro"/>
</dbReference>
<dbReference type="PANTHER" id="PTHR43065">
    <property type="entry name" value="SENSOR HISTIDINE KINASE"/>
    <property type="match status" value="1"/>
</dbReference>
<dbReference type="Pfam" id="PF00989">
    <property type="entry name" value="PAS"/>
    <property type="match status" value="2"/>
</dbReference>
<dbReference type="Proteomes" id="UP000428328">
    <property type="component" value="Chromosome"/>
</dbReference>
<evidence type="ECO:0000259" key="10">
    <source>
        <dbReference type="PROSITE" id="PS50112"/>
    </source>
</evidence>
<dbReference type="EMBL" id="CP046400">
    <property type="protein sequence ID" value="QGY38659.1"/>
    <property type="molecule type" value="Genomic_DNA"/>
</dbReference>
<evidence type="ECO:0000256" key="5">
    <source>
        <dbReference type="ARBA" id="ARBA00022741"/>
    </source>
</evidence>
<dbReference type="Gene3D" id="3.30.450.20">
    <property type="entry name" value="PAS domain"/>
    <property type="match status" value="3"/>
</dbReference>